<dbReference type="Pfam" id="PF00440">
    <property type="entry name" value="TetR_N"/>
    <property type="match status" value="1"/>
</dbReference>
<dbReference type="InterPro" id="IPR001647">
    <property type="entry name" value="HTH_TetR"/>
</dbReference>
<evidence type="ECO:0000256" key="2">
    <source>
        <dbReference type="ARBA" id="ARBA00023125"/>
    </source>
</evidence>
<dbReference type="PANTHER" id="PTHR30055:SF148">
    <property type="entry name" value="TETR-FAMILY TRANSCRIPTIONAL REGULATOR"/>
    <property type="match status" value="1"/>
</dbReference>
<dbReference type="SUPFAM" id="SSF46689">
    <property type="entry name" value="Homeodomain-like"/>
    <property type="match status" value="1"/>
</dbReference>
<name>A0ABW6IUK3_STRWE</name>
<proteinExistence type="predicted"/>
<dbReference type="InterPro" id="IPR050109">
    <property type="entry name" value="HTH-type_TetR-like_transc_reg"/>
</dbReference>
<dbReference type="PANTHER" id="PTHR30055">
    <property type="entry name" value="HTH-TYPE TRANSCRIPTIONAL REGULATOR RUTR"/>
    <property type="match status" value="1"/>
</dbReference>
<evidence type="ECO:0000259" key="5">
    <source>
        <dbReference type="PROSITE" id="PS50977"/>
    </source>
</evidence>
<comment type="caution">
    <text evidence="6">The sequence shown here is derived from an EMBL/GenBank/DDBJ whole genome shotgun (WGS) entry which is preliminary data.</text>
</comment>
<dbReference type="InterPro" id="IPR036271">
    <property type="entry name" value="Tet_transcr_reg_TetR-rel_C_sf"/>
</dbReference>
<accession>A0ABW6IUK3</accession>
<feature type="DNA-binding region" description="H-T-H motif" evidence="4">
    <location>
        <begin position="53"/>
        <end position="72"/>
    </location>
</feature>
<evidence type="ECO:0000256" key="3">
    <source>
        <dbReference type="ARBA" id="ARBA00023163"/>
    </source>
</evidence>
<dbReference type="SUPFAM" id="SSF48498">
    <property type="entry name" value="Tetracyclin repressor-like, C-terminal domain"/>
    <property type="match status" value="1"/>
</dbReference>
<keyword evidence="2 4" id="KW-0238">DNA-binding</keyword>
<sequence length="216" mass="23294">MISAIAQNGVDVKAGDQAQARARRPGGRAALVVAAVQRATEELLTEVGYDGLILTEVAARAGVNKTTVYRRWPTKVDLVTDLYLSRTAQQDIGRDTGSLVSDLVVMLENIVANVNTPAARAVLSAVIGGVLDDEARAAREAFWAERFRRGASIIDRAVERGELPIHTDARLLLEDACSPVYVRLLLTGEPVTDADLEMFARRAAQRAQSAGNDDIE</sequence>
<organism evidence="6 7">
    <name type="scientific">Streptomyces wedmorensis</name>
    <dbReference type="NCBI Taxonomy" id="43759"/>
    <lineage>
        <taxon>Bacteria</taxon>
        <taxon>Bacillati</taxon>
        <taxon>Actinomycetota</taxon>
        <taxon>Actinomycetes</taxon>
        <taxon>Kitasatosporales</taxon>
        <taxon>Streptomycetaceae</taxon>
        <taxon>Streptomyces</taxon>
    </lineage>
</organism>
<dbReference type="Pfam" id="PF16859">
    <property type="entry name" value="TetR_C_11"/>
    <property type="match status" value="1"/>
</dbReference>
<evidence type="ECO:0000256" key="4">
    <source>
        <dbReference type="PROSITE-ProRule" id="PRU00335"/>
    </source>
</evidence>
<protein>
    <submittedName>
        <fullName evidence="6">TetR/AcrR family transcriptional regulator</fullName>
    </submittedName>
</protein>
<dbReference type="EMBL" id="JBHTRV010000011">
    <property type="protein sequence ID" value="MFE5981298.1"/>
    <property type="molecule type" value="Genomic_DNA"/>
</dbReference>
<dbReference type="PRINTS" id="PR00455">
    <property type="entry name" value="HTHTETR"/>
</dbReference>
<reference evidence="6 7" key="1">
    <citation type="submission" date="2024-09" db="EMBL/GenBank/DDBJ databases">
        <title>The Natural Products Discovery Center: Release of the First 8490 Sequenced Strains for Exploring Actinobacteria Biosynthetic Diversity.</title>
        <authorList>
            <person name="Kalkreuter E."/>
            <person name="Kautsar S.A."/>
            <person name="Yang D."/>
            <person name="Bader C.D."/>
            <person name="Teijaro C.N."/>
            <person name="Fluegel L."/>
            <person name="Davis C.M."/>
            <person name="Simpson J.R."/>
            <person name="Lauterbach L."/>
            <person name="Steele A.D."/>
            <person name="Gui C."/>
            <person name="Meng S."/>
            <person name="Li G."/>
            <person name="Viehrig K."/>
            <person name="Ye F."/>
            <person name="Su P."/>
            <person name="Kiefer A.F."/>
            <person name="Nichols A."/>
            <person name="Cepeda A.J."/>
            <person name="Yan W."/>
            <person name="Fan B."/>
            <person name="Jiang Y."/>
            <person name="Adhikari A."/>
            <person name="Zheng C.-J."/>
            <person name="Schuster L."/>
            <person name="Cowan T.M."/>
            <person name="Smanski M.J."/>
            <person name="Chevrette M.G."/>
            <person name="De Carvalho L.P.S."/>
            <person name="Shen B."/>
        </authorList>
    </citation>
    <scope>NUCLEOTIDE SEQUENCE [LARGE SCALE GENOMIC DNA]</scope>
    <source>
        <strain evidence="6 7">NPDC056472</strain>
    </source>
</reference>
<dbReference type="RefSeq" id="WP_386251966.1">
    <property type="nucleotide sequence ID" value="NZ_JBHTRV010000011.1"/>
</dbReference>
<dbReference type="Gene3D" id="1.10.10.60">
    <property type="entry name" value="Homeodomain-like"/>
    <property type="match status" value="1"/>
</dbReference>
<dbReference type="Gene3D" id="1.10.357.10">
    <property type="entry name" value="Tetracycline Repressor, domain 2"/>
    <property type="match status" value="1"/>
</dbReference>
<dbReference type="InterPro" id="IPR011075">
    <property type="entry name" value="TetR_C"/>
</dbReference>
<feature type="domain" description="HTH tetR-type" evidence="5">
    <location>
        <begin position="30"/>
        <end position="90"/>
    </location>
</feature>
<keyword evidence="3" id="KW-0804">Transcription</keyword>
<keyword evidence="1" id="KW-0805">Transcription regulation</keyword>
<keyword evidence="7" id="KW-1185">Reference proteome</keyword>
<dbReference type="Proteomes" id="UP001600424">
    <property type="component" value="Unassembled WGS sequence"/>
</dbReference>
<evidence type="ECO:0000256" key="1">
    <source>
        <dbReference type="ARBA" id="ARBA00023015"/>
    </source>
</evidence>
<dbReference type="InterPro" id="IPR009057">
    <property type="entry name" value="Homeodomain-like_sf"/>
</dbReference>
<dbReference type="PROSITE" id="PS50977">
    <property type="entry name" value="HTH_TETR_2"/>
    <property type="match status" value="1"/>
</dbReference>
<evidence type="ECO:0000313" key="6">
    <source>
        <dbReference type="EMBL" id="MFE5981298.1"/>
    </source>
</evidence>
<evidence type="ECO:0000313" key="7">
    <source>
        <dbReference type="Proteomes" id="UP001600424"/>
    </source>
</evidence>
<gene>
    <name evidence="6" type="ORF">ACFQ63_16485</name>
</gene>